<reference evidence="2 3" key="1">
    <citation type="submission" date="2018-03" db="EMBL/GenBank/DDBJ databases">
        <authorList>
            <person name="Fogelqvist J."/>
        </authorList>
    </citation>
    <scope>NUCLEOTIDE SEQUENCE [LARGE SCALE GENOMIC DNA]</scope>
</reference>
<proteinExistence type="predicted"/>
<accession>A0A3P3YKH0</accession>
<gene>
    <name evidence="2" type="ORF">PLBR_LOCUS7879</name>
</gene>
<evidence type="ECO:0000256" key="1">
    <source>
        <dbReference type="SAM" id="MobiDB-lite"/>
    </source>
</evidence>
<feature type="compositionally biased region" description="Low complexity" evidence="1">
    <location>
        <begin position="103"/>
        <end position="118"/>
    </location>
</feature>
<name>A0A3P3YKH0_PLABS</name>
<evidence type="ECO:0000313" key="2">
    <source>
        <dbReference type="EMBL" id="SPR00664.1"/>
    </source>
</evidence>
<keyword evidence="2" id="KW-0496">Mitochondrion</keyword>
<dbReference type="EMBL" id="OVEO01000015">
    <property type="protein sequence ID" value="SPR00664.1"/>
    <property type="molecule type" value="Genomic_DNA"/>
</dbReference>
<sequence length="125" mass="13009">MCIGRKGRSILPAERWVRPVTAQLLGGSLTNATMDISDVSRAEALLQQVRARVVARQAGPGDVSALDEVLGLLHDALILRRAAHQEADMQQATSALDDLAAGGAAVAPAANPDPAQPATQEKPAQ</sequence>
<feature type="region of interest" description="Disordered" evidence="1">
    <location>
        <begin position="103"/>
        <end position="125"/>
    </location>
</feature>
<dbReference type="Proteomes" id="UP000290189">
    <property type="component" value="Unassembled WGS sequence"/>
</dbReference>
<protein>
    <submittedName>
        <fullName evidence="2">Uncharacterized protein</fullName>
    </submittedName>
</protein>
<dbReference type="AlphaFoldDB" id="A0A3P3YKH0"/>
<evidence type="ECO:0000313" key="3">
    <source>
        <dbReference type="Proteomes" id="UP000290189"/>
    </source>
</evidence>
<organism evidence="2 3">
    <name type="scientific">Plasmodiophora brassicae</name>
    <name type="common">Clubroot disease agent</name>
    <dbReference type="NCBI Taxonomy" id="37360"/>
    <lineage>
        <taxon>Eukaryota</taxon>
        <taxon>Sar</taxon>
        <taxon>Rhizaria</taxon>
        <taxon>Endomyxa</taxon>
        <taxon>Phytomyxea</taxon>
        <taxon>Plasmodiophorida</taxon>
        <taxon>Plasmodiophoridae</taxon>
        <taxon>Plasmodiophora</taxon>
    </lineage>
</organism>
<geneLocation type="mitochondrion" evidence="2"/>